<keyword evidence="3" id="KW-0862">Zinc</keyword>
<dbReference type="GO" id="GO:0008270">
    <property type="term" value="F:zinc ion binding"/>
    <property type="evidence" value="ECO:0007669"/>
    <property type="project" value="UniProtKB-KW"/>
</dbReference>
<dbReference type="InterPro" id="IPR027377">
    <property type="entry name" value="ZAR1/RTP1-5-like_Znf-3CxxC"/>
</dbReference>
<dbReference type="STRING" id="671987.R0JZV9"/>
<keyword evidence="6" id="KW-1185">Reference proteome</keyword>
<dbReference type="GeneID" id="19400822"/>
<dbReference type="SMART" id="SM01328">
    <property type="entry name" value="zf-3CxxC"/>
    <property type="match status" value="1"/>
</dbReference>
<sequence>MFPELHARVQEATFPEITTTWFNQTSKYTSSSEYCTHVTGKFICNNNACQNQAWTSKRVSIEIRGYQGNGYNATVYNQRCKSCNCLGAFELDEESYIDRVSYRIKKWAGVKMKPPPYEEAVDKKPHESQFCEGCKRGKCQESGNFGFY</sequence>
<feature type="domain" description="3CxxC-type" evidence="4">
    <location>
        <begin position="37"/>
        <end position="137"/>
    </location>
</feature>
<dbReference type="eggNOG" id="ENOG502SPG4">
    <property type="taxonomic scope" value="Eukaryota"/>
</dbReference>
<proteinExistence type="predicted"/>
<keyword evidence="1" id="KW-0479">Metal-binding</keyword>
<organism evidence="5 6">
    <name type="scientific">Exserohilum turcicum (strain 28A)</name>
    <name type="common">Northern leaf blight fungus</name>
    <name type="synonym">Setosphaeria turcica</name>
    <dbReference type="NCBI Taxonomy" id="671987"/>
    <lineage>
        <taxon>Eukaryota</taxon>
        <taxon>Fungi</taxon>
        <taxon>Dikarya</taxon>
        <taxon>Ascomycota</taxon>
        <taxon>Pezizomycotina</taxon>
        <taxon>Dothideomycetes</taxon>
        <taxon>Pleosporomycetidae</taxon>
        <taxon>Pleosporales</taxon>
        <taxon>Pleosporineae</taxon>
        <taxon>Pleosporaceae</taxon>
        <taxon>Exserohilum</taxon>
    </lineage>
</organism>
<dbReference type="EMBL" id="KB908593">
    <property type="protein sequence ID" value="EOA86428.1"/>
    <property type="molecule type" value="Genomic_DNA"/>
</dbReference>
<evidence type="ECO:0000313" key="6">
    <source>
        <dbReference type="Proteomes" id="UP000016935"/>
    </source>
</evidence>
<dbReference type="RefSeq" id="XP_008026034.1">
    <property type="nucleotide sequence ID" value="XM_008027843.1"/>
</dbReference>
<dbReference type="Pfam" id="PF13695">
    <property type="entry name" value="Zn_ribbon_3CxxC"/>
    <property type="match status" value="1"/>
</dbReference>
<dbReference type="HOGENOM" id="CLU_089692_1_0_1"/>
<dbReference type="Proteomes" id="UP000016935">
    <property type="component" value="Unassembled WGS sequence"/>
</dbReference>
<name>R0JZV9_EXST2</name>
<evidence type="ECO:0000259" key="4">
    <source>
        <dbReference type="SMART" id="SM01328"/>
    </source>
</evidence>
<evidence type="ECO:0000313" key="5">
    <source>
        <dbReference type="EMBL" id="EOA86428.1"/>
    </source>
</evidence>
<reference evidence="5 6" key="2">
    <citation type="journal article" date="2013" name="PLoS Genet.">
        <title>Comparative genome structure, secondary metabolite, and effector coding capacity across Cochliobolus pathogens.</title>
        <authorList>
            <person name="Condon B.J."/>
            <person name="Leng Y."/>
            <person name="Wu D."/>
            <person name="Bushley K.E."/>
            <person name="Ohm R.A."/>
            <person name="Otillar R."/>
            <person name="Martin J."/>
            <person name="Schackwitz W."/>
            <person name="Grimwood J."/>
            <person name="MohdZainudin N."/>
            <person name="Xue C."/>
            <person name="Wang R."/>
            <person name="Manning V.A."/>
            <person name="Dhillon B."/>
            <person name="Tu Z.J."/>
            <person name="Steffenson B.J."/>
            <person name="Salamov A."/>
            <person name="Sun H."/>
            <person name="Lowry S."/>
            <person name="LaButti K."/>
            <person name="Han J."/>
            <person name="Copeland A."/>
            <person name="Lindquist E."/>
            <person name="Barry K."/>
            <person name="Schmutz J."/>
            <person name="Baker S.E."/>
            <person name="Ciuffetti L.M."/>
            <person name="Grigoriev I.V."/>
            <person name="Zhong S."/>
            <person name="Turgeon B.G."/>
        </authorList>
    </citation>
    <scope>NUCLEOTIDE SEQUENCE [LARGE SCALE GENOMIC DNA]</scope>
    <source>
        <strain evidence="6">28A</strain>
    </source>
</reference>
<evidence type="ECO:0000256" key="3">
    <source>
        <dbReference type="ARBA" id="ARBA00022833"/>
    </source>
</evidence>
<evidence type="ECO:0000256" key="1">
    <source>
        <dbReference type="ARBA" id="ARBA00022723"/>
    </source>
</evidence>
<evidence type="ECO:0000256" key="2">
    <source>
        <dbReference type="ARBA" id="ARBA00022771"/>
    </source>
</evidence>
<dbReference type="AlphaFoldDB" id="R0JZV9"/>
<accession>R0JZV9</accession>
<gene>
    <name evidence="5" type="ORF">SETTUDRAFT_169189</name>
</gene>
<dbReference type="OrthoDB" id="8121437at2759"/>
<keyword evidence="2" id="KW-0863">Zinc-finger</keyword>
<protein>
    <recommendedName>
        <fullName evidence="4">3CxxC-type domain-containing protein</fullName>
    </recommendedName>
</protein>
<reference evidence="5 6" key="1">
    <citation type="journal article" date="2012" name="PLoS Pathog.">
        <title>Diverse lifestyles and strategies of plant pathogenesis encoded in the genomes of eighteen Dothideomycetes fungi.</title>
        <authorList>
            <person name="Ohm R.A."/>
            <person name="Feau N."/>
            <person name="Henrissat B."/>
            <person name="Schoch C.L."/>
            <person name="Horwitz B.A."/>
            <person name="Barry K.W."/>
            <person name="Condon B.J."/>
            <person name="Copeland A.C."/>
            <person name="Dhillon B."/>
            <person name="Glaser F."/>
            <person name="Hesse C.N."/>
            <person name="Kosti I."/>
            <person name="LaButti K."/>
            <person name="Lindquist E.A."/>
            <person name="Lucas S."/>
            <person name="Salamov A.A."/>
            <person name="Bradshaw R.E."/>
            <person name="Ciuffetti L."/>
            <person name="Hamelin R.C."/>
            <person name="Kema G.H.J."/>
            <person name="Lawrence C."/>
            <person name="Scott J.A."/>
            <person name="Spatafora J.W."/>
            <person name="Turgeon B.G."/>
            <person name="de Wit P.J.G.M."/>
            <person name="Zhong S."/>
            <person name="Goodwin S.B."/>
            <person name="Grigoriev I.V."/>
        </authorList>
    </citation>
    <scope>NUCLEOTIDE SEQUENCE [LARGE SCALE GENOMIC DNA]</scope>
    <source>
        <strain evidence="6">28A</strain>
    </source>
</reference>